<dbReference type="Proteomes" id="UP000321570">
    <property type="component" value="Unassembled WGS sequence"/>
</dbReference>
<evidence type="ECO:0000313" key="1">
    <source>
        <dbReference type="EMBL" id="VUZ51966.1"/>
    </source>
</evidence>
<evidence type="ECO:0000313" key="2">
    <source>
        <dbReference type="Proteomes" id="UP000321570"/>
    </source>
</evidence>
<proteinExistence type="predicted"/>
<dbReference type="EMBL" id="CABIJS010000455">
    <property type="protein sequence ID" value="VUZ51966.1"/>
    <property type="molecule type" value="Genomic_DNA"/>
</dbReference>
<dbReference type="AlphaFoldDB" id="A0A564YXT3"/>
<reference evidence="1 2" key="1">
    <citation type="submission" date="2019-07" db="EMBL/GenBank/DDBJ databases">
        <authorList>
            <person name="Jastrzebski P J."/>
            <person name="Paukszto L."/>
            <person name="Jastrzebski P J."/>
        </authorList>
    </citation>
    <scope>NUCLEOTIDE SEQUENCE [LARGE SCALE GENOMIC DNA]</scope>
    <source>
        <strain evidence="1 2">WMS-il1</strain>
    </source>
</reference>
<name>A0A564YXT3_HYMDI</name>
<sequence length="146" mass="16588">MAEPICRREEFHISPPSYFFSPQPSRRRVDFVGGNYQRTLSPNSCASSSTNTTEYSMIGENSRCEDISPLPGYPMPKMGDGLGISRTKKGTRAVNIKTFKLVEPNHDRQQFCMEGDQIWSFNFLGCCKNSNSPRTRLVSKLHKFLL</sequence>
<gene>
    <name evidence="1" type="ORF">WMSIL1_LOCUS10550</name>
</gene>
<accession>A0A564YXT3</accession>
<protein>
    <submittedName>
        <fullName evidence="1">Uncharacterized protein</fullName>
    </submittedName>
</protein>
<keyword evidence="2" id="KW-1185">Reference proteome</keyword>
<organism evidence="1 2">
    <name type="scientific">Hymenolepis diminuta</name>
    <name type="common">Rat tapeworm</name>
    <dbReference type="NCBI Taxonomy" id="6216"/>
    <lineage>
        <taxon>Eukaryota</taxon>
        <taxon>Metazoa</taxon>
        <taxon>Spiralia</taxon>
        <taxon>Lophotrochozoa</taxon>
        <taxon>Platyhelminthes</taxon>
        <taxon>Cestoda</taxon>
        <taxon>Eucestoda</taxon>
        <taxon>Cyclophyllidea</taxon>
        <taxon>Hymenolepididae</taxon>
        <taxon>Hymenolepis</taxon>
    </lineage>
</organism>